<dbReference type="Pfam" id="PF04261">
    <property type="entry name" value="Dyp_perox_N"/>
    <property type="match status" value="1"/>
</dbReference>
<evidence type="ECO:0000259" key="8">
    <source>
        <dbReference type="Pfam" id="PF04261"/>
    </source>
</evidence>
<evidence type="ECO:0000256" key="7">
    <source>
        <dbReference type="SAM" id="MobiDB-lite"/>
    </source>
</evidence>
<dbReference type="Pfam" id="PF20628">
    <property type="entry name" value="Dyp_perox_C"/>
    <property type="match status" value="1"/>
</dbReference>
<dbReference type="SUPFAM" id="SSF54909">
    <property type="entry name" value="Dimeric alpha+beta barrel"/>
    <property type="match status" value="1"/>
</dbReference>
<keyword evidence="5" id="KW-0408">Iron</keyword>
<dbReference type="PROSITE" id="PS51404">
    <property type="entry name" value="DYP_PEROXIDASE"/>
    <property type="match status" value="1"/>
</dbReference>
<evidence type="ECO:0000256" key="5">
    <source>
        <dbReference type="ARBA" id="ARBA00023004"/>
    </source>
</evidence>
<feature type="compositionally biased region" description="Acidic residues" evidence="7">
    <location>
        <begin position="317"/>
        <end position="336"/>
    </location>
</feature>
<evidence type="ECO:0000256" key="3">
    <source>
        <dbReference type="ARBA" id="ARBA00022723"/>
    </source>
</evidence>
<dbReference type="InterPro" id="IPR006314">
    <property type="entry name" value="Dyp_peroxidase"/>
</dbReference>
<evidence type="ECO:0000313" key="10">
    <source>
        <dbReference type="EMBL" id="TQM91439.1"/>
    </source>
</evidence>
<evidence type="ECO:0000256" key="6">
    <source>
        <dbReference type="ARBA" id="ARBA00025737"/>
    </source>
</evidence>
<evidence type="ECO:0000256" key="4">
    <source>
        <dbReference type="ARBA" id="ARBA00023002"/>
    </source>
</evidence>
<dbReference type="GO" id="GO:0020037">
    <property type="term" value="F:heme binding"/>
    <property type="evidence" value="ECO:0007669"/>
    <property type="project" value="InterPro"/>
</dbReference>
<reference evidence="10 11" key="1">
    <citation type="submission" date="2019-06" db="EMBL/GenBank/DDBJ databases">
        <title>Sequencing the genomes of 1000 actinobacteria strains.</title>
        <authorList>
            <person name="Klenk H.-P."/>
        </authorList>
    </citation>
    <scope>NUCLEOTIDE SEQUENCE [LARGE SCALE GENOMIC DNA]</scope>
    <source>
        <strain evidence="10 11">DSM 20427</strain>
    </source>
</reference>
<keyword evidence="2 10" id="KW-0575">Peroxidase</keyword>
<dbReference type="GO" id="GO:0004601">
    <property type="term" value="F:peroxidase activity"/>
    <property type="evidence" value="ECO:0007669"/>
    <property type="project" value="UniProtKB-KW"/>
</dbReference>
<proteinExistence type="inferred from homology"/>
<dbReference type="InterPro" id="IPR048327">
    <property type="entry name" value="Dyp_perox_N"/>
</dbReference>
<dbReference type="GO" id="GO:0046872">
    <property type="term" value="F:metal ion binding"/>
    <property type="evidence" value="ECO:0007669"/>
    <property type="project" value="UniProtKB-KW"/>
</dbReference>
<evidence type="ECO:0000256" key="2">
    <source>
        <dbReference type="ARBA" id="ARBA00022559"/>
    </source>
</evidence>
<comment type="similarity">
    <text evidence="6">Belongs to the DyP-type peroxidase family.</text>
</comment>
<evidence type="ECO:0000313" key="11">
    <source>
        <dbReference type="Proteomes" id="UP000319804"/>
    </source>
</evidence>
<keyword evidence="11" id="KW-1185">Reference proteome</keyword>
<feature type="domain" description="Dyp-type peroxidase C-terminal" evidence="9">
    <location>
        <begin position="147"/>
        <end position="309"/>
    </location>
</feature>
<dbReference type="Proteomes" id="UP000319804">
    <property type="component" value="Unassembled WGS sequence"/>
</dbReference>
<keyword evidence="4" id="KW-0560">Oxidoreductase</keyword>
<sequence>MTDGYGNRVPIAPQQVDAPLTRTAVFLVLVVADAADAMSTVREVISGLDDLIKTAGFRDLSGRLSCTVGIGARVWDRLTRRAKPAELHPFREIVGPTHTAIATPGDLLFHIRADRADLCYELERLLLESLGTAVSTADEVSGFRYFDTRDLLGFVDGTANPVGPDLPASTLVGDEDPAYADGSYVVVQKYTHPLSMWQALTTEQQEAIMGRRKADNVELPDATSGQKSHKTLTTIVDDAGEHDILRDNMPFARPALGEYGTYFIGYTRHLWVLERMLERMFIGDPPGLHDRLLDFSTPQTGSTYFAPSAALLGALADEPDDEDGPDEPDDQDDPDERTDHDEAPDGPGADLSLGIGSLNPSADERTAS</sequence>
<name>A0A4Y3UJ07_9MICO</name>
<evidence type="ECO:0000259" key="9">
    <source>
        <dbReference type="Pfam" id="PF20628"/>
    </source>
</evidence>
<dbReference type="InterPro" id="IPR011008">
    <property type="entry name" value="Dimeric_a/b-barrel"/>
</dbReference>
<dbReference type="RefSeq" id="WP_141380179.1">
    <property type="nucleotide sequence ID" value="NZ_BJNA01000016.1"/>
</dbReference>
<dbReference type="OrthoDB" id="3251355at2"/>
<dbReference type="GO" id="GO:0005829">
    <property type="term" value="C:cytosol"/>
    <property type="evidence" value="ECO:0007669"/>
    <property type="project" value="TreeGrafter"/>
</dbReference>
<protein>
    <submittedName>
        <fullName evidence="10">Putative iron-dependent peroxidase</fullName>
    </submittedName>
</protein>
<gene>
    <name evidence="10" type="ORF">FHX68_2665</name>
</gene>
<feature type="region of interest" description="Disordered" evidence="7">
    <location>
        <begin position="314"/>
        <end position="368"/>
    </location>
</feature>
<dbReference type="AlphaFoldDB" id="A0A4Y3UJ07"/>
<dbReference type="PANTHER" id="PTHR30521">
    <property type="entry name" value="DEFERROCHELATASE/PEROXIDASE"/>
    <property type="match status" value="1"/>
</dbReference>
<dbReference type="NCBIfam" id="TIGR01413">
    <property type="entry name" value="Dyp_perox_fam"/>
    <property type="match status" value="1"/>
</dbReference>
<evidence type="ECO:0000256" key="1">
    <source>
        <dbReference type="ARBA" id="ARBA00001970"/>
    </source>
</evidence>
<dbReference type="PANTHER" id="PTHR30521:SF0">
    <property type="entry name" value="DYP-TYPE PEROXIDASE FAMILY PROTEIN"/>
    <property type="match status" value="1"/>
</dbReference>
<keyword evidence="3" id="KW-0479">Metal-binding</keyword>
<dbReference type="InterPro" id="IPR048328">
    <property type="entry name" value="Dyp_perox_C"/>
</dbReference>
<dbReference type="EMBL" id="VFPS01000005">
    <property type="protein sequence ID" value="TQM91439.1"/>
    <property type="molecule type" value="Genomic_DNA"/>
</dbReference>
<feature type="domain" description="Dyp-type peroxidase N-terminal" evidence="8">
    <location>
        <begin position="16"/>
        <end position="144"/>
    </location>
</feature>
<organism evidence="10 11">
    <name type="scientific">Microbacterium lacticum</name>
    <dbReference type="NCBI Taxonomy" id="33885"/>
    <lineage>
        <taxon>Bacteria</taxon>
        <taxon>Bacillati</taxon>
        <taxon>Actinomycetota</taxon>
        <taxon>Actinomycetes</taxon>
        <taxon>Micrococcales</taxon>
        <taxon>Microbacteriaceae</taxon>
        <taxon>Microbacterium</taxon>
    </lineage>
</organism>
<comment type="cofactor">
    <cofactor evidence="1">
        <name>heme b</name>
        <dbReference type="ChEBI" id="CHEBI:60344"/>
    </cofactor>
</comment>
<accession>A0A4Y3UJ07</accession>
<comment type="caution">
    <text evidence="10">The sequence shown here is derived from an EMBL/GenBank/DDBJ whole genome shotgun (WGS) entry which is preliminary data.</text>
</comment>